<evidence type="ECO:0000256" key="2">
    <source>
        <dbReference type="ARBA" id="ARBA00010488"/>
    </source>
</evidence>
<dbReference type="GO" id="GO:0005886">
    <property type="term" value="C:plasma membrane"/>
    <property type="evidence" value="ECO:0007669"/>
    <property type="project" value="UniProtKB-SubCell"/>
</dbReference>
<dbReference type="GO" id="GO:0047355">
    <property type="term" value="F:CDP-glycerol glycerophosphotransferase activity"/>
    <property type="evidence" value="ECO:0007669"/>
    <property type="project" value="InterPro"/>
</dbReference>
<organism evidence="7 8">
    <name type="scientific">Piscinibacter gummiphilus</name>
    <dbReference type="NCBI Taxonomy" id="946333"/>
    <lineage>
        <taxon>Bacteria</taxon>
        <taxon>Pseudomonadati</taxon>
        <taxon>Pseudomonadota</taxon>
        <taxon>Betaproteobacteria</taxon>
        <taxon>Burkholderiales</taxon>
        <taxon>Sphaerotilaceae</taxon>
        <taxon>Piscinibacter</taxon>
    </lineage>
</organism>
<dbReference type="EMBL" id="CP015118">
    <property type="protein sequence ID" value="ARN21607.1"/>
    <property type="molecule type" value="Genomic_DNA"/>
</dbReference>
<protein>
    <submittedName>
        <fullName evidence="7">Uncharacterized protein</fullName>
    </submittedName>
</protein>
<dbReference type="SUPFAM" id="SSF53756">
    <property type="entry name" value="UDP-Glycosyltransferase/glycogen phosphorylase"/>
    <property type="match status" value="1"/>
</dbReference>
<accession>A0A1W6LBN7</accession>
<evidence type="ECO:0000256" key="4">
    <source>
        <dbReference type="ARBA" id="ARBA00022679"/>
    </source>
</evidence>
<dbReference type="InterPro" id="IPR043149">
    <property type="entry name" value="TagF_N"/>
</dbReference>
<evidence type="ECO:0000313" key="7">
    <source>
        <dbReference type="EMBL" id="ARN21607.1"/>
    </source>
</evidence>
<dbReference type="PANTHER" id="PTHR37316">
    <property type="entry name" value="TEICHOIC ACID GLYCEROL-PHOSPHATE PRIMASE"/>
    <property type="match status" value="1"/>
</dbReference>
<comment type="similarity">
    <text evidence="2">Belongs to the CDP-glycerol glycerophosphotransferase family.</text>
</comment>
<gene>
    <name evidence="7" type="ORF">A4W93_17850</name>
</gene>
<keyword evidence="6" id="KW-0472">Membrane</keyword>
<dbReference type="Pfam" id="PF04464">
    <property type="entry name" value="Glyphos_transf"/>
    <property type="match status" value="1"/>
</dbReference>
<dbReference type="RefSeq" id="WP_085751898.1">
    <property type="nucleotide sequence ID" value="NZ_BSPR01000011.1"/>
</dbReference>
<dbReference type="AlphaFoldDB" id="A0A1W6LBN7"/>
<dbReference type="GO" id="GO:0019350">
    <property type="term" value="P:teichoic acid biosynthetic process"/>
    <property type="evidence" value="ECO:0007669"/>
    <property type="project" value="UniProtKB-KW"/>
</dbReference>
<proteinExistence type="inferred from homology"/>
<dbReference type="InterPro" id="IPR043148">
    <property type="entry name" value="TagF_C"/>
</dbReference>
<dbReference type="OrthoDB" id="8887110at2"/>
<name>A0A1W6LBN7_9BURK</name>
<dbReference type="PANTHER" id="PTHR37316:SF3">
    <property type="entry name" value="TEICHOIC ACID GLYCEROL-PHOSPHATE TRANSFERASE"/>
    <property type="match status" value="1"/>
</dbReference>
<sequence>MTTPQAQPSAADRVQRSLTQLEEQRLSTEFESISMHTRKRRVVLYFGRATFADNTKYLYLRDAARERNHEVYWCSFDAPLVDSLRAAGLPCVNLADDIDHSIDLLLHAAVAVFCVNPAESLKGSFSLNGCLAGAKKLQLWHGVSVKHLLLRLIPHLGLRDLSIRRPFYMASQADLVLSTAATFDRFWRDCFGCRRLVRAGFPRNEVLLRDPLPHETIGSEIDADVEAALSSGRKNVLLVPTWQRGQNTYLNDPEFYTKLMAIAKRDKINFFFKMHPTYFIHNMDTKRKADGFYLLSPGVDVYPLMRRFDLLLTDYSSIMFDFLLTGKPVLSLDLGPDEHHRFEPDFSLVPDVAFRHTFTKADFEVKLRKALHDDDLGPKRAEMAGKIFETDPSRASEQLLTLIDRLVDEAVADDFTVEMPGPSA</sequence>
<dbReference type="Gene3D" id="3.40.50.11820">
    <property type="match status" value="1"/>
</dbReference>
<keyword evidence="3" id="KW-1003">Cell membrane</keyword>
<dbReference type="InterPro" id="IPR051612">
    <property type="entry name" value="Teichoic_Acid_Biosynth"/>
</dbReference>
<dbReference type="STRING" id="946333.A4W93_17850"/>
<evidence type="ECO:0000256" key="1">
    <source>
        <dbReference type="ARBA" id="ARBA00004202"/>
    </source>
</evidence>
<keyword evidence="8" id="KW-1185">Reference proteome</keyword>
<keyword evidence="5" id="KW-0777">Teichoic acid biosynthesis</keyword>
<dbReference type="KEGG" id="rgu:A4W93_17850"/>
<evidence type="ECO:0000256" key="3">
    <source>
        <dbReference type="ARBA" id="ARBA00022475"/>
    </source>
</evidence>
<evidence type="ECO:0000313" key="8">
    <source>
        <dbReference type="Proteomes" id="UP000193427"/>
    </source>
</evidence>
<dbReference type="Gene3D" id="3.40.50.12580">
    <property type="match status" value="1"/>
</dbReference>
<evidence type="ECO:0000256" key="6">
    <source>
        <dbReference type="ARBA" id="ARBA00023136"/>
    </source>
</evidence>
<reference evidence="7 8" key="1">
    <citation type="submission" date="2016-04" db="EMBL/GenBank/DDBJ databases">
        <title>Complete genome sequence of natural rubber-degrading, novel Gram-negative bacterium, Rhizobacter gummiphilus strain NS21.</title>
        <authorList>
            <person name="Tabata M."/>
            <person name="Kasai D."/>
            <person name="Fukuda M."/>
        </authorList>
    </citation>
    <scope>NUCLEOTIDE SEQUENCE [LARGE SCALE GENOMIC DNA]</scope>
    <source>
        <strain evidence="7 8">NS21</strain>
    </source>
</reference>
<dbReference type="Proteomes" id="UP000193427">
    <property type="component" value="Chromosome"/>
</dbReference>
<dbReference type="InterPro" id="IPR007554">
    <property type="entry name" value="Glycerophosphate_synth"/>
</dbReference>
<keyword evidence="4" id="KW-0808">Transferase</keyword>
<comment type="subcellular location">
    <subcellularLocation>
        <location evidence="1">Cell membrane</location>
        <topology evidence="1">Peripheral membrane protein</topology>
    </subcellularLocation>
</comment>
<evidence type="ECO:0000256" key="5">
    <source>
        <dbReference type="ARBA" id="ARBA00022944"/>
    </source>
</evidence>